<dbReference type="Gene3D" id="4.10.60.10">
    <property type="entry name" value="Zinc finger, CCHC-type"/>
    <property type="match status" value="4"/>
</dbReference>
<dbReference type="GO" id="GO:0003724">
    <property type="term" value="F:RNA helicase activity"/>
    <property type="evidence" value="ECO:0007669"/>
    <property type="project" value="UniProtKB-EC"/>
</dbReference>
<dbReference type="OrthoDB" id="196131at2759"/>
<dbReference type="Proteomes" id="UP000215902">
    <property type="component" value="Unassembled WGS sequence"/>
</dbReference>
<keyword evidence="5 8" id="KW-0347">Helicase</keyword>
<evidence type="ECO:0000256" key="2">
    <source>
        <dbReference type="ARBA" id="ARBA00012552"/>
    </source>
</evidence>
<evidence type="ECO:0000256" key="3">
    <source>
        <dbReference type="ARBA" id="ARBA00022741"/>
    </source>
</evidence>
<feature type="domain" description="CCHC-type" evidence="10">
    <location>
        <begin position="104"/>
        <end position="119"/>
    </location>
</feature>
<feature type="domain" description="CCHC-type" evidence="10">
    <location>
        <begin position="136"/>
        <end position="151"/>
    </location>
</feature>
<dbReference type="PROSITE" id="PS50158">
    <property type="entry name" value="ZF_CCHC"/>
    <property type="match status" value="4"/>
</dbReference>
<dbReference type="PANTHER" id="PTHR47958">
    <property type="entry name" value="ATP-DEPENDENT RNA HELICASE DBP3"/>
    <property type="match status" value="1"/>
</dbReference>
<accession>A0A267FC29</accession>
<keyword evidence="4 8" id="KW-0378">Hydrolase</keyword>
<dbReference type="InterPro" id="IPR011545">
    <property type="entry name" value="DEAD/DEAH_box_helicase_dom"/>
</dbReference>
<dbReference type="CDD" id="cd18787">
    <property type="entry name" value="SF2_C_DEAD"/>
    <property type="match status" value="1"/>
</dbReference>
<keyword evidence="6 8" id="KW-0067">ATP-binding</keyword>
<comment type="caution">
    <text evidence="13">The sequence shown here is derived from an EMBL/GenBank/DDBJ whole genome shotgun (WGS) entry which is preliminary data.</text>
</comment>
<dbReference type="Gene3D" id="3.40.50.300">
    <property type="entry name" value="P-loop containing nucleotide triphosphate hydrolases"/>
    <property type="match status" value="2"/>
</dbReference>
<dbReference type="SUPFAM" id="SSF57756">
    <property type="entry name" value="Retrovirus zinc finger-like domains"/>
    <property type="match status" value="2"/>
</dbReference>
<evidence type="ECO:0000256" key="8">
    <source>
        <dbReference type="RuleBase" id="RU000492"/>
    </source>
</evidence>
<keyword evidence="7" id="KW-0862">Zinc</keyword>
<evidence type="ECO:0000256" key="1">
    <source>
        <dbReference type="ARBA" id="ARBA00010132"/>
    </source>
</evidence>
<feature type="region of interest" description="Disordered" evidence="9">
    <location>
        <begin position="698"/>
        <end position="717"/>
    </location>
</feature>
<reference evidence="13 14" key="1">
    <citation type="submission" date="2017-06" db="EMBL/GenBank/DDBJ databases">
        <title>A platform for efficient transgenesis in Macrostomum lignano, a flatworm model organism for stem cell research.</title>
        <authorList>
            <person name="Berezikov E."/>
        </authorList>
    </citation>
    <scope>NUCLEOTIDE SEQUENCE [LARGE SCALE GENOMIC DNA]</scope>
    <source>
        <strain evidence="13">DV1</strain>
        <tissue evidence="13">Whole organism</tissue>
    </source>
</reference>
<gene>
    <name evidence="13" type="ORF">BOX15_Mlig022987g3</name>
</gene>
<evidence type="ECO:0000256" key="7">
    <source>
        <dbReference type="PROSITE-ProRule" id="PRU00047"/>
    </source>
</evidence>
<evidence type="ECO:0000259" key="12">
    <source>
        <dbReference type="PROSITE" id="PS51194"/>
    </source>
</evidence>
<feature type="domain" description="CCHC-type" evidence="10">
    <location>
        <begin position="168"/>
        <end position="183"/>
    </location>
</feature>
<dbReference type="GO" id="GO:0003676">
    <property type="term" value="F:nucleic acid binding"/>
    <property type="evidence" value="ECO:0007669"/>
    <property type="project" value="InterPro"/>
</dbReference>
<dbReference type="GO" id="GO:0016787">
    <property type="term" value="F:hydrolase activity"/>
    <property type="evidence" value="ECO:0007669"/>
    <property type="project" value="UniProtKB-KW"/>
</dbReference>
<dbReference type="InterPro" id="IPR027417">
    <property type="entry name" value="P-loop_NTPase"/>
</dbReference>
<proteinExistence type="inferred from homology"/>
<dbReference type="Pfam" id="PF00270">
    <property type="entry name" value="DEAD"/>
    <property type="match status" value="1"/>
</dbReference>
<dbReference type="InterPro" id="IPR036875">
    <property type="entry name" value="Znf_CCHC_sf"/>
</dbReference>
<dbReference type="InterPro" id="IPR000629">
    <property type="entry name" value="RNA-helicase_DEAD-box_CS"/>
</dbReference>
<dbReference type="PROSITE" id="PS00039">
    <property type="entry name" value="DEAD_ATP_HELICASE"/>
    <property type="match status" value="1"/>
</dbReference>
<dbReference type="GO" id="GO:0008270">
    <property type="term" value="F:zinc ion binding"/>
    <property type="evidence" value="ECO:0007669"/>
    <property type="project" value="UniProtKB-KW"/>
</dbReference>
<dbReference type="PROSITE" id="PS51192">
    <property type="entry name" value="HELICASE_ATP_BIND_1"/>
    <property type="match status" value="1"/>
</dbReference>
<evidence type="ECO:0000313" key="13">
    <source>
        <dbReference type="EMBL" id="PAA70629.1"/>
    </source>
</evidence>
<dbReference type="InterPro" id="IPR001878">
    <property type="entry name" value="Znf_CCHC"/>
</dbReference>
<dbReference type="SUPFAM" id="SSF52540">
    <property type="entry name" value="P-loop containing nucleoside triphosphate hydrolases"/>
    <property type="match status" value="1"/>
</dbReference>
<dbReference type="PROSITE" id="PS51194">
    <property type="entry name" value="HELICASE_CTER"/>
    <property type="match status" value="1"/>
</dbReference>
<evidence type="ECO:0000259" key="10">
    <source>
        <dbReference type="PROSITE" id="PS50158"/>
    </source>
</evidence>
<feature type="non-terminal residue" evidence="13">
    <location>
        <position position="1"/>
    </location>
</feature>
<evidence type="ECO:0000256" key="4">
    <source>
        <dbReference type="ARBA" id="ARBA00022801"/>
    </source>
</evidence>
<feature type="region of interest" description="Disordered" evidence="9">
    <location>
        <begin position="1"/>
        <end position="36"/>
    </location>
</feature>
<evidence type="ECO:0000259" key="11">
    <source>
        <dbReference type="PROSITE" id="PS51192"/>
    </source>
</evidence>
<dbReference type="SMART" id="SM00487">
    <property type="entry name" value="DEXDc"/>
    <property type="match status" value="1"/>
</dbReference>
<dbReference type="SMART" id="SM00343">
    <property type="entry name" value="ZnF_C2HC"/>
    <property type="match status" value="4"/>
</dbReference>
<evidence type="ECO:0000313" key="14">
    <source>
        <dbReference type="Proteomes" id="UP000215902"/>
    </source>
</evidence>
<keyword evidence="7" id="KW-0479">Metal-binding</keyword>
<dbReference type="InterPro" id="IPR014001">
    <property type="entry name" value="Helicase_ATP-bd"/>
</dbReference>
<dbReference type="Pfam" id="PF00098">
    <property type="entry name" value="zf-CCHC"/>
    <property type="match status" value="4"/>
</dbReference>
<feature type="domain" description="Helicase ATP-binding" evidence="11">
    <location>
        <begin position="295"/>
        <end position="475"/>
    </location>
</feature>
<organism evidence="13 14">
    <name type="scientific">Macrostomum lignano</name>
    <dbReference type="NCBI Taxonomy" id="282301"/>
    <lineage>
        <taxon>Eukaryota</taxon>
        <taxon>Metazoa</taxon>
        <taxon>Spiralia</taxon>
        <taxon>Lophotrochozoa</taxon>
        <taxon>Platyhelminthes</taxon>
        <taxon>Rhabditophora</taxon>
        <taxon>Macrostomorpha</taxon>
        <taxon>Macrostomida</taxon>
        <taxon>Macrostomidae</taxon>
        <taxon>Macrostomum</taxon>
    </lineage>
</organism>
<evidence type="ECO:0000256" key="5">
    <source>
        <dbReference type="ARBA" id="ARBA00022806"/>
    </source>
</evidence>
<comment type="similarity">
    <text evidence="1">Belongs to the DEAD box helicase family. DDX4/VASA subfamily.</text>
</comment>
<dbReference type="AlphaFoldDB" id="A0A267FC29"/>
<keyword evidence="3 8" id="KW-0547">Nucleotide-binding</keyword>
<name>A0A267FC29_9PLAT</name>
<keyword evidence="14" id="KW-1185">Reference proteome</keyword>
<keyword evidence="7" id="KW-0863">Zinc-finger</keyword>
<dbReference type="SMART" id="SM00490">
    <property type="entry name" value="HELICc"/>
    <property type="match status" value="1"/>
</dbReference>
<evidence type="ECO:0000256" key="6">
    <source>
        <dbReference type="ARBA" id="ARBA00022840"/>
    </source>
</evidence>
<feature type="domain" description="CCHC-type" evidence="10">
    <location>
        <begin position="189"/>
        <end position="203"/>
    </location>
</feature>
<dbReference type="Pfam" id="PF00271">
    <property type="entry name" value="Helicase_C"/>
    <property type="match status" value="1"/>
</dbReference>
<evidence type="ECO:0000256" key="9">
    <source>
        <dbReference type="SAM" id="MobiDB-lite"/>
    </source>
</evidence>
<dbReference type="InterPro" id="IPR001650">
    <property type="entry name" value="Helicase_C-like"/>
</dbReference>
<protein>
    <recommendedName>
        <fullName evidence="2">RNA helicase</fullName>
        <ecNumber evidence="2">3.6.4.13</ecNumber>
    </recommendedName>
</protein>
<feature type="domain" description="Helicase C-terminal" evidence="12">
    <location>
        <begin position="513"/>
        <end position="656"/>
    </location>
</feature>
<dbReference type="EMBL" id="NIVC01001219">
    <property type="protein sequence ID" value="PAA70629.1"/>
    <property type="molecule type" value="Genomic_DNA"/>
</dbReference>
<dbReference type="EC" id="3.6.4.13" evidence="2"/>
<dbReference type="STRING" id="282301.A0A267FC29"/>
<sequence length="717" mass="75971">LEKQIMAGRGAWKSASPSSSNGLIPSPPVPHHPASQPVALGIETNAAINTGFNGGRAGATVSNGAVASPPTGLNSTTGFGASIGFGGSGGGGGGGDSSGRRQGCFRCNETGHIARDCPNQPSGGGGRGGGGGDGACYRCNETGHIARDCPNQPSGGGGRGGGGGDGACYRCKETGHIARDCPNASAEVCYKCNQPGHIARDCPTRVGADDAAAGDPIVRETYIPTELTVEAIARMSVKTGVNAPIFDQIEVELTGSNKPPPIKTLQEIGVPDSVLKVVTDSFKINRLFPVQAYAIPIVASGRDLLACAQTGSGKTLAYLLPIIKMLLDTLSTDNTVFNGVCYPTSLIVVPTRELATQVYDQCTVYFKPVGLKVQRIHGSIQHAHLVKCLQSGAHTLVATVGRLKDFINRNLVSLARTKLIVLDEADRMLEQGFQEDVVAFMQSADQRRQVIMFSATYPHSVQTLAGSYLAQDYLFLSIGRVGKPSPDVTQEVREVSQGDKVATLLALLAEFRDLEPNGFGERKVLVFVERKETANLIGMLLCDKGFEATNNHGDRPPAERQRAFSEFRSGTTPVMVTTNMMSRGIDISGISLVINYDLPQDDSSYVHRIGRTGRCGNLGRSISFFDPNADGPLAHQLVGNLRSAQQPVPEWLETIAEREGCSGNGYGGRGRGRGEYRDIRRGIGRTVDIIDDSFGLGVGGGTFQPRPADVPNEDDWS</sequence>
<dbReference type="GO" id="GO:0005524">
    <property type="term" value="F:ATP binding"/>
    <property type="evidence" value="ECO:0007669"/>
    <property type="project" value="UniProtKB-KW"/>
</dbReference>